<keyword evidence="6" id="KW-1185">Reference proteome</keyword>
<organism evidence="5 6">
    <name type="scientific">Anisodus tanguticus</name>
    <dbReference type="NCBI Taxonomy" id="243964"/>
    <lineage>
        <taxon>Eukaryota</taxon>
        <taxon>Viridiplantae</taxon>
        <taxon>Streptophyta</taxon>
        <taxon>Embryophyta</taxon>
        <taxon>Tracheophyta</taxon>
        <taxon>Spermatophyta</taxon>
        <taxon>Magnoliopsida</taxon>
        <taxon>eudicotyledons</taxon>
        <taxon>Gunneridae</taxon>
        <taxon>Pentapetalae</taxon>
        <taxon>asterids</taxon>
        <taxon>lamiids</taxon>
        <taxon>Solanales</taxon>
        <taxon>Solanaceae</taxon>
        <taxon>Solanoideae</taxon>
        <taxon>Hyoscyameae</taxon>
        <taxon>Anisodus</taxon>
    </lineage>
</organism>
<keyword evidence="2 4" id="KW-0328">Glycosyltransferase</keyword>
<sequence>MDTLKQAFDSATPQFTDILKTLKPHLLIYDFLQLWALLAAAQLKIPAVEFISSSSTMTAYMWHDLLMEPKGINFPFSSTNYYRNYEMARIEKSKATIPVEKIEEDKNRSNREKIAPVGPLVQEPTVDDENSELIKWLSGKEKRSTIFVSFGSEYYLSDDDLLEIAHGLEISEVNFIWPIGFAKVEVELEEALPKYFLNMIGDRGRVFKGWASQEKILEHSSIGGFVSHCGWSSVTESMKYGIPIIAMPMHLDQPMN</sequence>
<dbReference type="CDD" id="cd03784">
    <property type="entry name" value="GT1_Gtf-like"/>
    <property type="match status" value="1"/>
</dbReference>
<dbReference type="Gene3D" id="3.40.50.2000">
    <property type="entry name" value="Glycogen Phosphorylase B"/>
    <property type="match status" value="3"/>
</dbReference>
<comment type="similarity">
    <text evidence="1 4">Belongs to the UDP-glycosyltransferase family.</text>
</comment>
<reference evidence="5" key="1">
    <citation type="submission" date="2023-12" db="EMBL/GenBank/DDBJ databases">
        <title>Genome assembly of Anisodus tanguticus.</title>
        <authorList>
            <person name="Wang Y.-J."/>
        </authorList>
    </citation>
    <scope>NUCLEOTIDE SEQUENCE</scope>
    <source>
        <strain evidence="5">KB-2021</strain>
        <tissue evidence="5">Leaf</tissue>
    </source>
</reference>
<dbReference type="GO" id="GO:0008194">
    <property type="term" value="F:UDP-glycosyltransferase activity"/>
    <property type="evidence" value="ECO:0007669"/>
    <property type="project" value="InterPro"/>
</dbReference>
<evidence type="ECO:0000256" key="3">
    <source>
        <dbReference type="ARBA" id="ARBA00022679"/>
    </source>
</evidence>
<proteinExistence type="inferred from homology"/>
<dbReference type="PANTHER" id="PTHR48044:SF2">
    <property type="entry name" value="CYANIDIN-3-O-GLUCOSIDE 2-O-GLUCURONOSYLTRANSFERASE-LIKE"/>
    <property type="match status" value="1"/>
</dbReference>
<dbReference type="InterPro" id="IPR002213">
    <property type="entry name" value="UDP_glucos_trans"/>
</dbReference>
<keyword evidence="3 4" id="KW-0808">Transferase</keyword>
<evidence type="ECO:0000256" key="1">
    <source>
        <dbReference type="ARBA" id="ARBA00009995"/>
    </source>
</evidence>
<name>A0AAE1VEB2_9SOLA</name>
<dbReference type="PANTHER" id="PTHR48044">
    <property type="entry name" value="GLYCOSYLTRANSFERASE"/>
    <property type="match status" value="1"/>
</dbReference>
<dbReference type="SUPFAM" id="SSF53756">
    <property type="entry name" value="UDP-Glycosyltransferase/glycogen phosphorylase"/>
    <property type="match status" value="1"/>
</dbReference>
<comment type="caution">
    <text evidence="5">The sequence shown here is derived from an EMBL/GenBank/DDBJ whole genome shotgun (WGS) entry which is preliminary data.</text>
</comment>
<evidence type="ECO:0000256" key="2">
    <source>
        <dbReference type="ARBA" id="ARBA00022676"/>
    </source>
</evidence>
<dbReference type="Proteomes" id="UP001291623">
    <property type="component" value="Unassembled WGS sequence"/>
</dbReference>
<evidence type="ECO:0000313" key="5">
    <source>
        <dbReference type="EMBL" id="KAK4360431.1"/>
    </source>
</evidence>
<evidence type="ECO:0000256" key="4">
    <source>
        <dbReference type="RuleBase" id="RU003718"/>
    </source>
</evidence>
<dbReference type="InterPro" id="IPR035595">
    <property type="entry name" value="UDP_glycos_trans_CS"/>
</dbReference>
<dbReference type="AlphaFoldDB" id="A0AAE1VEB2"/>
<dbReference type="Pfam" id="PF00201">
    <property type="entry name" value="UDPGT"/>
    <property type="match status" value="1"/>
</dbReference>
<dbReference type="PROSITE" id="PS00375">
    <property type="entry name" value="UDPGT"/>
    <property type="match status" value="1"/>
</dbReference>
<dbReference type="EMBL" id="JAVYJV010000010">
    <property type="protein sequence ID" value="KAK4360431.1"/>
    <property type="molecule type" value="Genomic_DNA"/>
</dbReference>
<accession>A0AAE1VEB2</accession>
<dbReference type="FunFam" id="3.40.50.2000:FF:000060">
    <property type="entry name" value="Glycosyltransferase"/>
    <property type="match status" value="1"/>
</dbReference>
<evidence type="ECO:0000313" key="6">
    <source>
        <dbReference type="Proteomes" id="UP001291623"/>
    </source>
</evidence>
<protein>
    <submittedName>
        <fullName evidence="5">Uncharacterized protein</fullName>
    </submittedName>
</protein>
<dbReference type="GO" id="GO:0016138">
    <property type="term" value="P:glycoside biosynthetic process"/>
    <property type="evidence" value="ECO:0007669"/>
    <property type="project" value="UniProtKB-ARBA"/>
</dbReference>
<gene>
    <name evidence="5" type="ORF">RND71_019383</name>
</gene>